<reference evidence="3" key="1">
    <citation type="submission" date="2022-07" db="EMBL/GenBank/DDBJ databases">
        <title>Genome Sequence of Physisporinus lineatus.</title>
        <authorList>
            <person name="Buettner E."/>
        </authorList>
    </citation>
    <scope>NUCLEOTIDE SEQUENCE</scope>
    <source>
        <strain evidence="3">VT162</strain>
    </source>
</reference>
<gene>
    <name evidence="3" type="ORF">NLI96_g10621</name>
</gene>
<protein>
    <recommendedName>
        <fullName evidence="2">DUF6534 domain-containing protein</fullName>
    </recommendedName>
</protein>
<feature type="transmembrane region" description="Helical" evidence="1">
    <location>
        <begin position="46"/>
        <end position="65"/>
    </location>
</feature>
<feature type="transmembrane region" description="Helical" evidence="1">
    <location>
        <begin position="220"/>
        <end position="241"/>
    </location>
</feature>
<dbReference type="EMBL" id="JANAWD010000619">
    <property type="protein sequence ID" value="KAJ3477210.1"/>
    <property type="molecule type" value="Genomic_DNA"/>
</dbReference>
<keyword evidence="1" id="KW-0472">Membrane</keyword>
<organism evidence="3 4">
    <name type="scientific">Meripilus lineatus</name>
    <dbReference type="NCBI Taxonomy" id="2056292"/>
    <lineage>
        <taxon>Eukaryota</taxon>
        <taxon>Fungi</taxon>
        <taxon>Dikarya</taxon>
        <taxon>Basidiomycota</taxon>
        <taxon>Agaricomycotina</taxon>
        <taxon>Agaricomycetes</taxon>
        <taxon>Polyporales</taxon>
        <taxon>Meripilaceae</taxon>
        <taxon>Meripilus</taxon>
    </lineage>
</organism>
<dbReference type="Pfam" id="PF20152">
    <property type="entry name" value="DUF6534"/>
    <property type="match status" value="1"/>
</dbReference>
<sequence length="300" mass="33386">MASLALPTEYDNTLGALYVGSLVLRAFRLPLIIDTPRKILQRLGRWVLDLLHLIFNGHAFYTYAITNYLKPLALLRIDWSIVGEMIITVISDTIVQGVFAYRIWKLSNRNVPLIVIIGLMSTFVAVTGFMLAARCVQTPFFLAADDYTTTMLYSSLAGAAVTDFTITVILCILLHQKQSVIKRTRSLIKRLMVYTINAGALTSLCAIASLIAYAVMSKNFVFLGIYSVLPKLYLNSLLATLNARWLFQKQTPSDHLSIPLSSVTPTHVNLTSQTAMSQPVDQVVEKFNPSFTNEGSKEKV</sequence>
<dbReference type="Proteomes" id="UP001212997">
    <property type="component" value="Unassembled WGS sequence"/>
</dbReference>
<feature type="transmembrane region" description="Helical" evidence="1">
    <location>
        <begin position="85"/>
        <end position="104"/>
    </location>
</feature>
<dbReference type="PANTHER" id="PTHR40465">
    <property type="entry name" value="CHROMOSOME 1, WHOLE GENOME SHOTGUN SEQUENCE"/>
    <property type="match status" value="1"/>
</dbReference>
<name>A0AAD5UT96_9APHY</name>
<feature type="transmembrane region" description="Helical" evidence="1">
    <location>
        <begin position="152"/>
        <end position="174"/>
    </location>
</feature>
<accession>A0AAD5UT96</accession>
<dbReference type="InterPro" id="IPR045339">
    <property type="entry name" value="DUF6534"/>
</dbReference>
<keyword evidence="4" id="KW-1185">Reference proteome</keyword>
<evidence type="ECO:0000313" key="4">
    <source>
        <dbReference type="Proteomes" id="UP001212997"/>
    </source>
</evidence>
<keyword evidence="1" id="KW-0812">Transmembrane</keyword>
<dbReference type="AlphaFoldDB" id="A0AAD5UT96"/>
<dbReference type="PANTHER" id="PTHR40465:SF1">
    <property type="entry name" value="DUF6534 DOMAIN-CONTAINING PROTEIN"/>
    <property type="match status" value="1"/>
</dbReference>
<feature type="transmembrane region" description="Helical" evidence="1">
    <location>
        <begin position="15"/>
        <end position="34"/>
    </location>
</feature>
<evidence type="ECO:0000313" key="3">
    <source>
        <dbReference type="EMBL" id="KAJ3477210.1"/>
    </source>
</evidence>
<feature type="domain" description="DUF6534" evidence="2">
    <location>
        <begin position="159"/>
        <end position="244"/>
    </location>
</feature>
<evidence type="ECO:0000256" key="1">
    <source>
        <dbReference type="SAM" id="Phobius"/>
    </source>
</evidence>
<feature type="transmembrane region" description="Helical" evidence="1">
    <location>
        <begin position="194"/>
        <end position="214"/>
    </location>
</feature>
<comment type="caution">
    <text evidence="3">The sequence shown here is derived from an EMBL/GenBank/DDBJ whole genome shotgun (WGS) entry which is preliminary data.</text>
</comment>
<feature type="transmembrane region" description="Helical" evidence="1">
    <location>
        <begin position="111"/>
        <end position="132"/>
    </location>
</feature>
<evidence type="ECO:0000259" key="2">
    <source>
        <dbReference type="Pfam" id="PF20152"/>
    </source>
</evidence>
<keyword evidence="1" id="KW-1133">Transmembrane helix</keyword>
<proteinExistence type="predicted"/>